<protein>
    <submittedName>
        <fullName evidence="1">Uncharacterized protein</fullName>
    </submittedName>
</protein>
<evidence type="ECO:0000313" key="2">
    <source>
        <dbReference type="Proteomes" id="UP000244527"/>
    </source>
</evidence>
<dbReference type="KEGG" id="ffa:FFWV33_15930"/>
<evidence type="ECO:0000313" key="1">
    <source>
        <dbReference type="EMBL" id="AWG22908.1"/>
    </source>
</evidence>
<dbReference type="EMBL" id="CP020918">
    <property type="protein sequence ID" value="AWG22908.1"/>
    <property type="molecule type" value="Genomic_DNA"/>
</dbReference>
<organism evidence="1 2">
    <name type="scientific">Flavobacterium faecale</name>
    <dbReference type="NCBI Taxonomy" id="1355330"/>
    <lineage>
        <taxon>Bacteria</taxon>
        <taxon>Pseudomonadati</taxon>
        <taxon>Bacteroidota</taxon>
        <taxon>Flavobacteriia</taxon>
        <taxon>Flavobacteriales</taxon>
        <taxon>Flavobacteriaceae</taxon>
        <taxon>Flavobacterium</taxon>
    </lineage>
</organism>
<dbReference type="OrthoDB" id="9837923at2"/>
<reference evidence="1 2" key="1">
    <citation type="submission" date="2017-04" db="EMBL/GenBank/DDBJ databases">
        <title>Compelte genome sequence of WV33.</title>
        <authorList>
            <person name="Lee P.C."/>
        </authorList>
    </citation>
    <scope>NUCLEOTIDE SEQUENCE [LARGE SCALE GENOMIC DNA]</scope>
    <source>
        <strain evidence="1 2">WV33</strain>
    </source>
</reference>
<name>A0A2S1LGS7_9FLAO</name>
<keyword evidence="2" id="KW-1185">Reference proteome</keyword>
<dbReference type="Proteomes" id="UP000244527">
    <property type="component" value="Chromosome"/>
</dbReference>
<sequence length="184" mass="21629">MKNSEPFTILIDCYSIECANLYEVVKNLFKYPCIQKDHNLQSFVYASAFGYICREYLSRIEQKDPYDCDLDLLLNSIDYYGGSFKSEDFNTFKEGLSTETLAIDPKLFVDLVWGVLNDYKKIITNDLKKLLLTDENIERFMASVLGFSDEYFSIQLERIEEEEEEEEEEEIDQSEDIDDILEFI</sequence>
<gene>
    <name evidence="1" type="ORF">FFWV33_15930</name>
</gene>
<proteinExistence type="predicted"/>
<dbReference type="AlphaFoldDB" id="A0A2S1LGS7"/>
<dbReference type="RefSeq" id="WP_108741813.1">
    <property type="nucleotide sequence ID" value="NZ_CP020918.1"/>
</dbReference>
<accession>A0A2S1LGS7</accession>